<comment type="caution">
    <text evidence="2">The sequence shown here is derived from an EMBL/GenBank/DDBJ whole genome shotgun (WGS) entry which is preliminary data.</text>
</comment>
<accession>A0A830DPG6</accession>
<evidence type="ECO:0000313" key="3">
    <source>
        <dbReference type="Proteomes" id="UP000646833"/>
    </source>
</evidence>
<feature type="region of interest" description="Disordered" evidence="1">
    <location>
        <begin position="142"/>
        <end position="168"/>
    </location>
</feature>
<reference evidence="2" key="2">
    <citation type="submission" date="2020-09" db="EMBL/GenBank/DDBJ databases">
        <authorList>
            <person name="Sun Q."/>
            <person name="Sedlacek I."/>
        </authorList>
    </citation>
    <scope>NUCLEOTIDE SEQUENCE</scope>
    <source>
        <strain evidence="2">CCM 7217</strain>
    </source>
</reference>
<feature type="compositionally biased region" description="Basic and acidic residues" evidence="1">
    <location>
        <begin position="142"/>
        <end position="158"/>
    </location>
</feature>
<dbReference type="EMBL" id="BMCI01000001">
    <property type="protein sequence ID" value="GGC48896.1"/>
    <property type="molecule type" value="Genomic_DNA"/>
</dbReference>
<name>A0A830DPG6_9EURY</name>
<evidence type="ECO:0000313" key="2">
    <source>
        <dbReference type="EMBL" id="GGC48896.1"/>
    </source>
</evidence>
<organism evidence="2 3">
    <name type="scientific">Haloferax sulfurifontis</name>
    <dbReference type="NCBI Taxonomy" id="255616"/>
    <lineage>
        <taxon>Archaea</taxon>
        <taxon>Methanobacteriati</taxon>
        <taxon>Methanobacteriota</taxon>
        <taxon>Stenosarchaea group</taxon>
        <taxon>Halobacteria</taxon>
        <taxon>Halobacteriales</taxon>
        <taxon>Haloferacaceae</taxon>
        <taxon>Haloferax</taxon>
    </lineage>
</organism>
<dbReference type="Proteomes" id="UP000646833">
    <property type="component" value="Unassembled WGS sequence"/>
</dbReference>
<gene>
    <name evidence="2" type="ORF">GCM10007209_08170</name>
</gene>
<evidence type="ECO:0000256" key="1">
    <source>
        <dbReference type="SAM" id="MobiDB-lite"/>
    </source>
</evidence>
<reference evidence="2" key="1">
    <citation type="journal article" date="2014" name="Int. J. Syst. Evol. Microbiol.">
        <title>Complete genome sequence of Corynebacterium casei LMG S-19264T (=DSM 44701T), isolated from a smear-ripened cheese.</title>
        <authorList>
            <consortium name="US DOE Joint Genome Institute (JGI-PGF)"/>
            <person name="Walter F."/>
            <person name="Albersmeier A."/>
            <person name="Kalinowski J."/>
            <person name="Ruckert C."/>
        </authorList>
    </citation>
    <scope>NUCLEOTIDE SEQUENCE</scope>
    <source>
        <strain evidence="2">CCM 7217</strain>
    </source>
</reference>
<proteinExistence type="predicted"/>
<sequence>MDTRSMRCSCLAGDACIRQSITRFEGWETAASSCLRHLLKGNKGLIEHPEYAALLREVGQAAVLELIGVEAKFFEVIVGEGFTTSLVENKNLRKLRECFRPGVAITCEIGLGVVGGDAPIIFADELNSVGVTVPGRTCHTELESISDDKRSDGEESRADPSSIPFPGGRREYLTFEILQSAHPQS</sequence>
<dbReference type="AlphaFoldDB" id="A0A830DPG6"/>
<protein>
    <submittedName>
        <fullName evidence="2">Uncharacterized protein</fullName>
    </submittedName>
</protein>